<accession>A0A6A3BQ77</accession>
<evidence type="ECO:0000313" key="2">
    <source>
        <dbReference type="EMBL" id="KAE8718704.1"/>
    </source>
</evidence>
<dbReference type="InterPro" id="IPR023393">
    <property type="entry name" value="START-like_dom_sf"/>
</dbReference>
<sequence length="154" mass="17366">MKGHLSQDSLVEVPAVVIWEVYRGLELGKLVNEPLRDVIGTIEGVGTIIKVTFPPGTPGPKYMKEMFTKIDDEQWLKEAEIIEGGFKDDGFELYRNRLQIVEKDAQSSIVKSSVDCEIDDMLQELASLVTTKPLEILNESVCKYLKQKRDSSAY</sequence>
<protein>
    <submittedName>
        <fullName evidence="2">MLPputative-like protein</fullName>
    </submittedName>
</protein>
<dbReference type="PANTHER" id="PTHR31213:SF90">
    <property type="entry name" value="S-NORCOCLAURINE SYNTHASE 2-LIKE"/>
    <property type="match status" value="1"/>
</dbReference>
<dbReference type="AlphaFoldDB" id="A0A6A3BQ77"/>
<dbReference type="OrthoDB" id="1879545at2759"/>
<dbReference type="GO" id="GO:0010427">
    <property type="term" value="F:abscisic acid binding"/>
    <property type="evidence" value="ECO:0007669"/>
    <property type="project" value="TreeGrafter"/>
</dbReference>
<dbReference type="EMBL" id="VEPZ02000803">
    <property type="protein sequence ID" value="KAE8718704.1"/>
    <property type="molecule type" value="Genomic_DNA"/>
</dbReference>
<name>A0A6A3BQ77_HIBSY</name>
<organism evidence="2 3">
    <name type="scientific">Hibiscus syriacus</name>
    <name type="common">Rose of Sharon</name>
    <dbReference type="NCBI Taxonomy" id="106335"/>
    <lineage>
        <taxon>Eukaryota</taxon>
        <taxon>Viridiplantae</taxon>
        <taxon>Streptophyta</taxon>
        <taxon>Embryophyta</taxon>
        <taxon>Tracheophyta</taxon>
        <taxon>Spermatophyta</taxon>
        <taxon>Magnoliopsida</taxon>
        <taxon>eudicotyledons</taxon>
        <taxon>Gunneridae</taxon>
        <taxon>Pentapetalae</taxon>
        <taxon>rosids</taxon>
        <taxon>malvids</taxon>
        <taxon>Malvales</taxon>
        <taxon>Malvaceae</taxon>
        <taxon>Malvoideae</taxon>
        <taxon>Hibiscus</taxon>
    </lineage>
</organism>
<dbReference type="Proteomes" id="UP000436088">
    <property type="component" value="Unassembled WGS sequence"/>
</dbReference>
<dbReference type="GO" id="GO:0038023">
    <property type="term" value="F:signaling receptor activity"/>
    <property type="evidence" value="ECO:0007669"/>
    <property type="project" value="TreeGrafter"/>
</dbReference>
<dbReference type="GO" id="GO:0009738">
    <property type="term" value="P:abscisic acid-activated signaling pathway"/>
    <property type="evidence" value="ECO:0007669"/>
    <property type="project" value="TreeGrafter"/>
</dbReference>
<dbReference type="EMBL" id="VEPZ02000803">
    <property type="protein sequence ID" value="KAE8718703.1"/>
    <property type="molecule type" value="Genomic_DNA"/>
</dbReference>
<evidence type="ECO:0000313" key="1">
    <source>
        <dbReference type="EMBL" id="KAE8718703.1"/>
    </source>
</evidence>
<keyword evidence="3" id="KW-1185">Reference proteome</keyword>
<comment type="caution">
    <text evidence="2">The sequence shown here is derived from an EMBL/GenBank/DDBJ whole genome shotgun (WGS) entry which is preliminary data.</text>
</comment>
<proteinExistence type="predicted"/>
<dbReference type="InterPro" id="IPR050279">
    <property type="entry name" value="Plant_def-hormone_signal"/>
</dbReference>
<dbReference type="GO" id="GO:0004864">
    <property type="term" value="F:protein phosphatase inhibitor activity"/>
    <property type="evidence" value="ECO:0007669"/>
    <property type="project" value="TreeGrafter"/>
</dbReference>
<evidence type="ECO:0000313" key="3">
    <source>
        <dbReference type="Proteomes" id="UP000436088"/>
    </source>
</evidence>
<dbReference type="GO" id="GO:0005634">
    <property type="term" value="C:nucleus"/>
    <property type="evidence" value="ECO:0007669"/>
    <property type="project" value="TreeGrafter"/>
</dbReference>
<reference evidence="2 3" key="1">
    <citation type="submission" date="2019-09" db="EMBL/GenBank/DDBJ databases">
        <title>Draft genome information of white flower Hibiscus syriacus.</title>
        <authorList>
            <person name="Kim Y.-M."/>
        </authorList>
    </citation>
    <scope>NUCLEOTIDE SEQUENCE [LARGE SCALE GENOMIC DNA]</scope>
    <source>
        <strain evidence="3">cv. Baekdansim</strain>
        <strain evidence="2">YM2019G1</strain>
        <tissue evidence="2">Leaf</tissue>
    </source>
</reference>
<dbReference type="GO" id="GO:0005737">
    <property type="term" value="C:cytoplasm"/>
    <property type="evidence" value="ECO:0007669"/>
    <property type="project" value="TreeGrafter"/>
</dbReference>
<gene>
    <name evidence="1" type="ORF">F3Y22_tig00109996pilonHSYRG00007</name>
    <name evidence="2" type="ORF">F3Y22_tig00109996pilonHSYRG00008</name>
</gene>
<dbReference type="PANTHER" id="PTHR31213">
    <property type="entry name" value="OS08G0374000 PROTEIN-RELATED"/>
    <property type="match status" value="1"/>
</dbReference>
<dbReference type="SUPFAM" id="SSF55961">
    <property type="entry name" value="Bet v1-like"/>
    <property type="match status" value="1"/>
</dbReference>
<dbReference type="Gene3D" id="3.30.530.20">
    <property type="match status" value="1"/>
</dbReference>